<dbReference type="InterPro" id="IPR038721">
    <property type="entry name" value="IS701-like_DDE_dom"/>
</dbReference>
<name>A0A2S9SRQ7_9BACT</name>
<evidence type="ECO:0000313" key="3">
    <source>
        <dbReference type="Proteomes" id="UP000239065"/>
    </source>
</evidence>
<dbReference type="Pfam" id="PF13546">
    <property type="entry name" value="DDE_5"/>
    <property type="match status" value="1"/>
</dbReference>
<evidence type="ECO:0000313" key="2">
    <source>
        <dbReference type="EMBL" id="PRM89271.1"/>
    </source>
</evidence>
<dbReference type="InterPro" id="IPR012337">
    <property type="entry name" value="RNaseH-like_sf"/>
</dbReference>
<evidence type="ECO:0000259" key="1">
    <source>
        <dbReference type="Pfam" id="PF13546"/>
    </source>
</evidence>
<gene>
    <name evidence="2" type="ORF">CJ669_01870</name>
</gene>
<dbReference type="Proteomes" id="UP000239065">
    <property type="component" value="Unassembled WGS sequence"/>
</dbReference>
<comment type="caution">
    <text evidence="2">The sequence shown here is derived from an EMBL/GenBank/DDBJ whole genome shotgun (WGS) entry which is preliminary data.</text>
</comment>
<feature type="domain" description="Transposase IS701-like DDE" evidence="1">
    <location>
        <begin position="89"/>
        <end position="257"/>
    </location>
</feature>
<dbReference type="SUPFAM" id="SSF53098">
    <property type="entry name" value="Ribonuclease H-like"/>
    <property type="match status" value="1"/>
</dbReference>
<sequence>MELDNFIQTAMRKVLKNPILTVLKDINFSSILKQSNFIKRDIGVSPYLITLQFLYMFIINKKISTFMKYSNDSFKKDVYYRLLKNEKYNWRKLLLLSSAKLIKRLHILQKNTDTKVLIIDDTVEIKRGQSIEGCCKNLWSNKEKRVVKGVNIVSLNYSDSYTDMMLDFSINYNKNKITDVMNNHFHHNSNANKRRVEGYNGKNILALDMLQRVLKLGIYADYLLVDSWYAKPDFINTVQTNGLNVIARIANNPRIWQFVGKHNTLESLYTQAKKQKTSKFGNYNTIKYTYISTITTHKTLGRIKIVFIKTKDNLIPIISTNTNLSDIEIINTYKKRWNIEQGYKDLREYFQFGKEENRIYEALIARITLSFLAYNITSYINRINNEPQTLGNLFRDLECQLETLAISMELFLKILEQLIQSAQIVKRNKDLEQIIEILRVHTKKQLGFMCES</sequence>
<dbReference type="AlphaFoldDB" id="A0A2S9SRQ7"/>
<dbReference type="RefSeq" id="WP_105908455.1">
    <property type="nucleotide sequence ID" value="NZ_NXGJ01000001.1"/>
</dbReference>
<protein>
    <submittedName>
        <fullName evidence="2">Transposase</fullName>
    </submittedName>
</protein>
<proteinExistence type="predicted"/>
<reference evidence="2 3" key="1">
    <citation type="submission" date="2017-09" db="EMBL/GenBank/DDBJ databases">
        <title>Reassesment of A. cryaerophilus.</title>
        <authorList>
            <person name="Perez-Cataluna A."/>
            <person name="Collado L."/>
            <person name="Salgado O."/>
            <person name="Lefinanco V."/>
            <person name="Figueras M.J."/>
        </authorList>
    </citation>
    <scope>NUCLEOTIDE SEQUENCE [LARGE SCALE GENOMIC DNA]</scope>
    <source>
        <strain evidence="2 3">LMG 9861</strain>
    </source>
</reference>
<organism evidence="2 3">
    <name type="scientific">Aliarcobacter cryaerophilus</name>
    <dbReference type="NCBI Taxonomy" id="28198"/>
    <lineage>
        <taxon>Bacteria</taxon>
        <taxon>Pseudomonadati</taxon>
        <taxon>Campylobacterota</taxon>
        <taxon>Epsilonproteobacteria</taxon>
        <taxon>Campylobacterales</taxon>
        <taxon>Arcobacteraceae</taxon>
        <taxon>Aliarcobacter</taxon>
    </lineage>
</organism>
<dbReference type="EMBL" id="NXGJ01000001">
    <property type="protein sequence ID" value="PRM89271.1"/>
    <property type="molecule type" value="Genomic_DNA"/>
</dbReference>
<accession>A0A2S9SRQ7</accession>